<dbReference type="Proteomes" id="UP000054485">
    <property type="component" value="Unassembled WGS sequence"/>
</dbReference>
<reference evidence="1 2" key="1">
    <citation type="submission" date="2014-04" db="EMBL/GenBank/DDBJ databases">
        <authorList>
            <consortium name="DOE Joint Genome Institute"/>
            <person name="Kuo A."/>
            <person name="Ruytinx J."/>
            <person name="Rineau F."/>
            <person name="Colpaert J."/>
            <person name="Kohler A."/>
            <person name="Nagy L.G."/>
            <person name="Floudas D."/>
            <person name="Copeland A."/>
            <person name="Barry K.W."/>
            <person name="Cichocki N."/>
            <person name="Veneault-Fourrey C."/>
            <person name="LaButti K."/>
            <person name="Lindquist E.A."/>
            <person name="Lipzen A."/>
            <person name="Lundell T."/>
            <person name="Morin E."/>
            <person name="Murat C."/>
            <person name="Sun H."/>
            <person name="Tunlid A."/>
            <person name="Henrissat B."/>
            <person name="Grigoriev I.V."/>
            <person name="Hibbett D.S."/>
            <person name="Martin F."/>
            <person name="Nordberg H.P."/>
            <person name="Cantor M.N."/>
            <person name="Hua S.X."/>
        </authorList>
    </citation>
    <scope>NUCLEOTIDE SEQUENCE [LARGE SCALE GENOMIC DNA]</scope>
    <source>
        <strain evidence="1 2">UH-Slu-Lm8-n1</strain>
    </source>
</reference>
<accession>A0A0D0A2J4</accession>
<evidence type="ECO:0000313" key="1">
    <source>
        <dbReference type="EMBL" id="KIK44215.1"/>
    </source>
</evidence>
<reference evidence="2" key="2">
    <citation type="submission" date="2015-01" db="EMBL/GenBank/DDBJ databases">
        <title>Evolutionary Origins and Diversification of the Mycorrhizal Mutualists.</title>
        <authorList>
            <consortium name="DOE Joint Genome Institute"/>
            <consortium name="Mycorrhizal Genomics Consortium"/>
            <person name="Kohler A."/>
            <person name="Kuo A."/>
            <person name="Nagy L.G."/>
            <person name="Floudas D."/>
            <person name="Copeland A."/>
            <person name="Barry K.W."/>
            <person name="Cichocki N."/>
            <person name="Veneault-Fourrey C."/>
            <person name="LaButti K."/>
            <person name="Lindquist E.A."/>
            <person name="Lipzen A."/>
            <person name="Lundell T."/>
            <person name="Morin E."/>
            <person name="Murat C."/>
            <person name="Riley R."/>
            <person name="Ohm R."/>
            <person name="Sun H."/>
            <person name="Tunlid A."/>
            <person name="Henrissat B."/>
            <person name="Grigoriev I.V."/>
            <person name="Hibbett D.S."/>
            <person name="Martin F."/>
        </authorList>
    </citation>
    <scope>NUCLEOTIDE SEQUENCE [LARGE SCALE GENOMIC DNA]</scope>
    <source>
        <strain evidence="2">UH-Slu-Lm8-n1</strain>
    </source>
</reference>
<dbReference type="InParanoid" id="A0A0D0A2J4"/>
<dbReference type="AlphaFoldDB" id="A0A0D0A2J4"/>
<evidence type="ECO:0000313" key="2">
    <source>
        <dbReference type="Proteomes" id="UP000054485"/>
    </source>
</evidence>
<gene>
    <name evidence="1" type="ORF">CY34DRAFT_802913</name>
</gene>
<organism evidence="1 2">
    <name type="scientific">Suillus luteus UH-Slu-Lm8-n1</name>
    <dbReference type="NCBI Taxonomy" id="930992"/>
    <lineage>
        <taxon>Eukaryota</taxon>
        <taxon>Fungi</taxon>
        <taxon>Dikarya</taxon>
        <taxon>Basidiomycota</taxon>
        <taxon>Agaricomycotina</taxon>
        <taxon>Agaricomycetes</taxon>
        <taxon>Agaricomycetidae</taxon>
        <taxon>Boletales</taxon>
        <taxon>Suillineae</taxon>
        <taxon>Suillaceae</taxon>
        <taxon>Suillus</taxon>
    </lineage>
</organism>
<name>A0A0D0A2J4_9AGAM</name>
<sequence length="81" mass="9076">MKHTTTFTSMLVDIAIGSTKTSSHLTAQLGIGWYDSGWTCDITLCNHQKSLQSRKLTGNIQYYARSQFPHQTSCSETFGRT</sequence>
<dbReference type="EMBL" id="KN835195">
    <property type="protein sequence ID" value="KIK44215.1"/>
    <property type="molecule type" value="Genomic_DNA"/>
</dbReference>
<dbReference type="HOGENOM" id="CLU_2575457_0_0_1"/>
<keyword evidence="2" id="KW-1185">Reference proteome</keyword>
<protein>
    <submittedName>
        <fullName evidence="1">Uncharacterized protein</fullName>
    </submittedName>
</protein>
<proteinExistence type="predicted"/>